<dbReference type="InterPro" id="IPR000994">
    <property type="entry name" value="Pept_M24"/>
</dbReference>
<evidence type="ECO:0000259" key="2">
    <source>
        <dbReference type="Pfam" id="PF01321"/>
    </source>
</evidence>
<comment type="caution">
    <text evidence="3">The sequence shown here is derived from an EMBL/GenBank/DDBJ whole genome shotgun (WGS) entry which is preliminary data.</text>
</comment>
<gene>
    <name evidence="3" type="ORF">FHS89_001608</name>
</gene>
<dbReference type="SUPFAM" id="SSF53092">
    <property type="entry name" value="Creatinase/prolidase N-terminal domain"/>
    <property type="match status" value="1"/>
</dbReference>
<dbReference type="Proteomes" id="UP000553766">
    <property type="component" value="Unassembled WGS sequence"/>
</dbReference>
<keyword evidence="3" id="KW-0378">Hydrolase</keyword>
<organism evidence="3 4">
    <name type="scientific">Rubricella aquisinus</name>
    <dbReference type="NCBI Taxonomy" id="2028108"/>
    <lineage>
        <taxon>Bacteria</taxon>
        <taxon>Pseudomonadati</taxon>
        <taxon>Pseudomonadota</taxon>
        <taxon>Alphaproteobacteria</taxon>
        <taxon>Rhodobacterales</taxon>
        <taxon>Paracoccaceae</taxon>
        <taxon>Rubricella</taxon>
    </lineage>
</organism>
<dbReference type="InterPro" id="IPR050659">
    <property type="entry name" value="Peptidase_M24B"/>
</dbReference>
<evidence type="ECO:0000259" key="1">
    <source>
        <dbReference type="Pfam" id="PF00557"/>
    </source>
</evidence>
<dbReference type="GO" id="GO:0102009">
    <property type="term" value="F:proline dipeptidase activity"/>
    <property type="evidence" value="ECO:0007669"/>
    <property type="project" value="UniProtKB-EC"/>
</dbReference>
<dbReference type="CDD" id="cd01066">
    <property type="entry name" value="APP_MetAP"/>
    <property type="match status" value="1"/>
</dbReference>
<keyword evidence="3" id="KW-0224">Dipeptidase</keyword>
<dbReference type="InterPro" id="IPR036005">
    <property type="entry name" value="Creatinase/aminopeptidase-like"/>
</dbReference>
<keyword evidence="3" id="KW-0645">Protease</keyword>
<dbReference type="EC" id="3.4.13.9" evidence="3"/>
<accession>A0A840X141</accession>
<sequence length="377" mass="40714">MLHFDDAEFATRRAKVTDAMEERGLDALLIFAPESQYWLTGYDTFGYCFFQCLVFAEGRAHLLTRSADLRQAQLTSNISDIRVWQDGTDPAEALLDMLADLGLLSGRFGVEVDTHGLTAKNWLRIAGALGADRLHDCSEMIPAFRLTKSEAELAYVREAGRLCDAAFTAGAALIQPGAEEGDILTAMQGAVFAGGGDYPGNPFIIGSGDHALLCRYATGRRTLAARDQITLEWAGVYRHYHAAAMRTLCVGEPTAVHERLFTVATDALTACEAALKPGALMRDVYAEHARIFDEAGLGAHRLAACGYALGARYAPSWMEPQMFHAGSDQVIGAGQVYFLHMILMDSETGAAMCPGRSSIVTEGGIEPLSRLPLGLTV</sequence>
<dbReference type="PANTHER" id="PTHR46112:SF2">
    <property type="entry name" value="XAA-PRO AMINOPEPTIDASE P-RELATED"/>
    <property type="match status" value="1"/>
</dbReference>
<dbReference type="EMBL" id="JACIJS010000004">
    <property type="protein sequence ID" value="MBB5515596.1"/>
    <property type="molecule type" value="Genomic_DNA"/>
</dbReference>
<dbReference type="RefSeq" id="WP_184010415.1">
    <property type="nucleotide sequence ID" value="NZ_JACIJS010000004.1"/>
</dbReference>
<dbReference type="Pfam" id="PF01321">
    <property type="entry name" value="Creatinase_N"/>
    <property type="match status" value="1"/>
</dbReference>
<dbReference type="PANTHER" id="PTHR46112">
    <property type="entry name" value="AMINOPEPTIDASE"/>
    <property type="match status" value="1"/>
</dbReference>
<reference evidence="3 4" key="1">
    <citation type="submission" date="2020-08" db="EMBL/GenBank/DDBJ databases">
        <title>Genomic Encyclopedia of Type Strains, Phase IV (KMG-IV): sequencing the most valuable type-strain genomes for metagenomic binning, comparative biology and taxonomic classification.</title>
        <authorList>
            <person name="Goeker M."/>
        </authorList>
    </citation>
    <scope>NUCLEOTIDE SEQUENCE [LARGE SCALE GENOMIC DNA]</scope>
    <source>
        <strain evidence="3 4">DSM 103377</strain>
    </source>
</reference>
<evidence type="ECO:0000313" key="3">
    <source>
        <dbReference type="EMBL" id="MBB5515596.1"/>
    </source>
</evidence>
<feature type="domain" description="Creatinase N-terminal" evidence="2">
    <location>
        <begin position="12"/>
        <end position="146"/>
    </location>
</feature>
<dbReference type="InterPro" id="IPR029149">
    <property type="entry name" value="Creatin/AminoP/Spt16_N"/>
</dbReference>
<dbReference type="SUPFAM" id="SSF55920">
    <property type="entry name" value="Creatinase/aminopeptidase"/>
    <property type="match status" value="1"/>
</dbReference>
<feature type="domain" description="Peptidase M24" evidence="1">
    <location>
        <begin position="155"/>
        <end position="344"/>
    </location>
</feature>
<dbReference type="Gene3D" id="3.40.350.10">
    <property type="entry name" value="Creatinase/prolidase N-terminal domain"/>
    <property type="match status" value="1"/>
</dbReference>
<dbReference type="InterPro" id="IPR000587">
    <property type="entry name" value="Creatinase_N"/>
</dbReference>
<evidence type="ECO:0000313" key="4">
    <source>
        <dbReference type="Proteomes" id="UP000553766"/>
    </source>
</evidence>
<dbReference type="AlphaFoldDB" id="A0A840X141"/>
<keyword evidence="4" id="KW-1185">Reference proteome</keyword>
<protein>
    <submittedName>
        <fullName evidence="3">Xaa-Pro dipeptidase</fullName>
        <ecNumber evidence="3">3.4.13.9</ecNumber>
    </submittedName>
</protein>
<dbReference type="Pfam" id="PF00557">
    <property type="entry name" value="Peptidase_M24"/>
    <property type="match status" value="1"/>
</dbReference>
<dbReference type="Gene3D" id="3.90.230.10">
    <property type="entry name" value="Creatinase/methionine aminopeptidase superfamily"/>
    <property type="match status" value="1"/>
</dbReference>
<proteinExistence type="predicted"/>
<name>A0A840X141_9RHOB</name>